<name>A0A0J9EL69_AJEDA</name>
<feature type="non-terminal residue" evidence="1">
    <location>
        <position position="160"/>
    </location>
</feature>
<evidence type="ECO:0000313" key="1">
    <source>
        <dbReference type="EMBL" id="KMW66857.1"/>
    </source>
</evidence>
<organism evidence="1">
    <name type="scientific">Ajellomyces dermatitidis (strain ATCC 18188 / CBS 674.68)</name>
    <name type="common">Blastomyces dermatitidis</name>
    <dbReference type="NCBI Taxonomy" id="653446"/>
    <lineage>
        <taxon>Eukaryota</taxon>
        <taxon>Fungi</taxon>
        <taxon>Dikarya</taxon>
        <taxon>Ascomycota</taxon>
        <taxon>Pezizomycotina</taxon>
        <taxon>Eurotiomycetes</taxon>
        <taxon>Eurotiomycetidae</taxon>
        <taxon>Onygenales</taxon>
        <taxon>Ajellomycetaceae</taxon>
        <taxon>Blastomyces</taxon>
    </lineage>
</organism>
<protein>
    <submittedName>
        <fullName evidence="1">Uncharacterized protein</fullName>
    </submittedName>
</protein>
<reference evidence="1" key="1">
    <citation type="submission" date="2010-03" db="EMBL/GenBank/DDBJ databases">
        <title>Annotation of Blastomyces dermatitidis strain ATCC 18188.</title>
        <authorList>
            <consortium name="The Broad Institute Genome Sequencing Platform"/>
            <consortium name="Broad Institute Genome Sequencing Center for Infectious Disease."/>
            <person name="Cuomo C."/>
            <person name="Klein B."/>
            <person name="Sullivan T."/>
            <person name="Heitman J."/>
            <person name="Young S."/>
            <person name="Zeng Q."/>
            <person name="Gargeya S."/>
            <person name="Alvarado L."/>
            <person name="Berlin A.M."/>
            <person name="Chapman S.B."/>
            <person name="Chen Z."/>
            <person name="Freedman E."/>
            <person name="Gellesch M."/>
            <person name="Goldberg J."/>
            <person name="Griggs A."/>
            <person name="Gujja S."/>
            <person name="Heilman E."/>
            <person name="Heiman D."/>
            <person name="Howarth C."/>
            <person name="Mehta T."/>
            <person name="Neiman D."/>
            <person name="Pearson M."/>
            <person name="Roberts A."/>
            <person name="Saif S."/>
            <person name="Shea T."/>
            <person name="Shenoy N."/>
            <person name="Sisk P."/>
            <person name="Stolte C."/>
            <person name="Sykes S."/>
            <person name="White J."/>
            <person name="Yandava C."/>
            <person name="Haas B."/>
            <person name="Nusbaum C."/>
            <person name="Birren B."/>
        </authorList>
    </citation>
    <scope>NUCLEOTIDE SEQUENCE</scope>
    <source>
        <strain evidence="1">ATCC 18188</strain>
    </source>
</reference>
<gene>
    <name evidence="1" type="ORF">BDDG_11755</name>
</gene>
<dbReference type="Proteomes" id="UP000007802">
    <property type="component" value="Unassembled WGS sequence"/>
</dbReference>
<accession>A0A0J9EL69</accession>
<dbReference type="EMBL" id="GG749411">
    <property type="protein sequence ID" value="KMW66857.1"/>
    <property type="molecule type" value="Genomic_DNA"/>
</dbReference>
<dbReference type="AlphaFoldDB" id="A0A0J9EL69"/>
<feature type="non-terminal residue" evidence="1">
    <location>
        <position position="1"/>
    </location>
</feature>
<proteinExistence type="predicted"/>
<sequence length="160" mass="17278">SSHVDRSASADDSEPCIKSLIENLKNVIMKKLSVLCIIRSSASLSVSSAAASQSSTSVSVSSSPASATSVSVILTSVTSDFAVSAFVTSSSHFKKMLYRLNKLHLSFLVTLILEVILIKDDNTAETTFFCSQTSLIAFSFFSAEKIVHTSDYKYLILNDF</sequence>